<evidence type="ECO:0000313" key="9">
    <source>
        <dbReference type="Proteomes" id="UP000012283"/>
    </source>
</evidence>
<keyword evidence="3 7" id="KW-0812">Transmembrane</keyword>
<feature type="transmembrane region" description="Helical" evidence="7">
    <location>
        <begin position="238"/>
        <end position="260"/>
    </location>
</feature>
<feature type="non-terminal residue" evidence="8">
    <location>
        <position position="1"/>
    </location>
</feature>
<feature type="region of interest" description="Disordered" evidence="6">
    <location>
        <begin position="280"/>
        <end position="299"/>
    </location>
</feature>
<feature type="transmembrane region" description="Helical" evidence="7">
    <location>
        <begin position="166"/>
        <end position="193"/>
    </location>
</feature>
<evidence type="ECO:0000256" key="5">
    <source>
        <dbReference type="ARBA" id="ARBA00023136"/>
    </source>
</evidence>
<name>N4WCJ3_9BACI</name>
<organism evidence="8 9">
    <name type="scientific">Gracilibacillus halophilus YIM-C55.5</name>
    <dbReference type="NCBI Taxonomy" id="1308866"/>
    <lineage>
        <taxon>Bacteria</taxon>
        <taxon>Bacillati</taxon>
        <taxon>Bacillota</taxon>
        <taxon>Bacilli</taxon>
        <taxon>Bacillales</taxon>
        <taxon>Bacillaceae</taxon>
        <taxon>Gracilibacillus</taxon>
    </lineage>
</organism>
<gene>
    <name evidence="8" type="ORF">J416_08247</name>
</gene>
<dbReference type="AlphaFoldDB" id="N4WCJ3"/>
<dbReference type="InterPro" id="IPR014227">
    <property type="entry name" value="YtvI-like"/>
</dbReference>
<comment type="subcellular location">
    <subcellularLocation>
        <location evidence="1">Membrane</location>
        <topology evidence="1">Multi-pass membrane protein</topology>
    </subcellularLocation>
</comment>
<dbReference type="Pfam" id="PF01594">
    <property type="entry name" value="AI-2E_transport"/>
    <property type="match status" value="1"/>
</dbReference>
<keyword evidence="9" id="KW-1185">Reference proteome</keyword>
<keyword evidence="4 7" id="KW-1133">Transmembrane helix</keyword>
<evidence type="ECO:0000256" key="3">
    <source>
        <dbReference type="ARBA" id="ARBA00022692"/>
    </source>
</evidence>
<comment type="similarity">
    <text evidence="2">Belongs to the autoinducer-2 exporter (AI-2E) (TC 2.A.86) family.</text>
</comment>
<accession>N4WCJ3</accession>
<dbReference type="Proteomes" id="UP000012283">
    <property type="component" value="Unassembled WGS sequence"/>
</dbReference>
<feature type="transmembrane region" description="Helical" evidence="7">
    <location>
        <begin position="141"/>
        <end position="160"/>
    </location>
</feature>
<feature type="transmembrane region" description="Helical" evidence="7">
    <location>
        <begin position="80"/>
        <end position="100"/>
    </location>
</feature>
<dbReference type="InterPro" id="IPR002549">
    <property type="entry name" value="AI-2E-like"/>
</dbReference>
<evidence type="ECO:0000256" key="1">
    <source>
        <dbReference type="ARBA" id="ARBA00004141"/>
    </source>
</evidence>
<feature type="compositionally biased region" description="Polar residues" evidence="6">
    <location>
        <begin position="280"/>
        <end position="293"/>
    </location>
</feature>
<evidence type="ECO:0000256" key="2">
    <source>
        <dbReference type="ARBA" id="ARBA00009773"/>
    </source>
</evidence>
<feature type="transmembrane region" description="Helical" evidence="7">
    <location>
        <begin position="200"/>
        <end position="218"/>
    </location>
</feature>
<evidence type="ECO:0000256" key="4">
    <source>
        <dbReference type="ARBA" id="ARBA00022989"/>
    </source>
</evidence>
<dbReference type="eggNOG" id="COG0628">
    <property type="taxonomic scope" value="Bacteria"/>
</dbReference>
<dbReference type="NCBIfam" id="TIGR02872">
    <property type="entry name" value="spore_ytvI"/>
    <property type="match status" value="1"/>
</dbReference>
<dbReference type="GO" id="GO:0055085">
    <property type="term" value="P:transmembrane transport"/>
    <property type="evidence" value="ECO:0007669"/>
    <property type="project" value="TreeGrafter"/>
</dbReference>
<dbReference type="RefSeq" id="WP_003468067.1">
    <property type="nucleotide sequence ID" value="NZ_APML01000026.1"/>
</dbReference>
<evidence type="ECO:0008006" key="10">
    <source>
        <dbReference type="Google" id="ProtNLM"/>
    </source>
</evidence>
<proteinExistence type="inferred from homology"/>
<evidence type="ECO:0000313" key="8">
    <source>
        <dbReference type="EMBL" id="ENH96959.1"/>
    </source>
</evidence>
<protein>
    <recommendedName>
        <fullName evidence="10">Sporulation integral membrane protein YtvI</fullName>
    </recommendedName>
</protein>
<dbReference type="PANTHER" id="PTHR21716:SF68">
    <property type="entry name" value="TRANSPORT PROTEIN YTVI-RELATED"/>
    <property type="match status" value="1"/>
</dbReference>
<sequence length="299" mass="33819">VVYLTKWIPEHTHSFILGISEQFNQIILPIFEKVMEIINGLTSEQQLLLQEQLEEFSISIADQMASLLETTLRFTGNQLATLPGSLTMIVFSLLCTFFLCKDWDKFYRSMIHHSPTKLVEICSDMYQQIRVTLFRYFKAQLMLISISGLIIFIGFIILQIKHALTISFLLCLIDLLPILGTGLVFVPWIAYLFFSGQIPLAIGIAVIYLLVILQRQLLEPKMVSEAIGIHPILTILSIYVGFQLIGFTGLWVGPACLFLMKACMDASVFQHMIQFIKGHPSSSKNGNISTINHSSKRSL</sequence>
<evidence type="ECO:0000256" key="7">
    <source>
        <dbReference type="SAM" id="Phobius"/>
    </source>
</evidence>
<keyword evidence="5 7" id="KW-0472">Membrane</keyword>
<dbReference type="PATRIC" id="fig|1308866.3.peg.1664"/>
<dbReference type="GO" id="GO:0016020">
    <property type="term" value="C:membrane"/>
    <property type="evidence" value="ECO:0007669"/>
    <property type="project" value="UniProtKB-SubCell"/>
</dbReference>
<evidence type="ECO:0000256" key="6">
    <source>
        <dbReference type="SAM" id="MobiDB-lite"/>
    </source>
</evidence>
<dbReference type="PANTHER" id="PTHR21716">
    <property type="entry name" value="TRANSMEMBRANE PROTEIN"/>
    <property type="match status" value="1"/>
</dbReference>
<reference evidence="8 9" key="1">
    <citation type="submission" date="2013-03" db="EMBL/GenBank/DDBJ databases">
        <title>Draft genome sequence of Gracibacillus halophilus YIM-C55.5, a moderately halophilic and thermophilic organism from the Xiaochaidamu salt lake.</title>
        <authorList>
            <person name="Sugumar T."/>
            <person name="Polireddy D.R."/>
            <person name="Antony A."/>
            <person name="Madhava Y.R."/>
            <person name="Sivakumar N."/>
        </authorList>
    </citation>
    <scope>NUCLEOTIDE SEQUENCE [LARGE SCALE GENOMIC DNA]</scope>
    <source>
        <strain evidence="8 9">YIM-C55.5</strain>
    </source>
</reference>
<dbReference type="OrthoDB" id="9774361at2"/>
<comment type="caution">
    <text evidence="8">The sequence shown here is derived from an EMBL/GenBank/DDBJ whole genome shotgun (WGS) entry which is preliminary data.</text>
</comment>
<dbReference type="EMBL" id="APML01000026">
    <property type="protein sequence ID" value="ENH96959.1"/>
    <property type="molecule type" value="Genomic_DNA"/>
</dbReference>